<proteinExistence type="predicted"/>
<evidence type="ECO:0000256" key="1">
    <source>
        <dbReference type="SAM" id="MobiDB-lite"/>
    </source>
</evidence>
<sequence>MLKLPIMKGKCSHTEQEIQEEAFHSVIQRANSSTQEQTGMPREILHGEEAERSKEKV</sequence>
<dbReference type="Ensembl" id="ENSSCAT00000024723.1">
    <property type="protein sequence ID" value="ENSSCAP00000022183.1"/>
    <property type="gene ID" value="ENSSCAG00000015950.1"/>
</dbReference>
<organism evidence="2 3">
    <name type="scientific">Serinus canaria</name>
    <name type="common">Island canary</name>
    <name type="synonym">Fringilla canaria</name>
    <dbReference type="NCBI Taxonomy" id="9135"/>
    <lineage>
        <taxon>Eukaryota</taxon>
        <taxon>Metazoa</taxon>
        <taxon>Chordata</taxon>
        <taxon>Craniata</taxon>
        <taxon>Vertebrata</taxon>
        <taxon>Euteleostomi</taxon>
        <taxon>Archelosauria</taxon>
        <taxon>Archosauria</taxon>
        <taxon>Dinosauria</taxon>
        <taxon>Saurischia</taxon>
        <taxon>Theropoda</taxon>
        <taxon>Coelurosauria</taxon>
        <taxon>Aves</taxon>
        <taxon>Neognathae</taxon>
        <taxon>Neoaves</taxon>
        <taxon>Telluraves</taxon>
        <taxon>Australaves</taxon>
        <taxon>Passeriformes</taxon>
        <taxon>Passeroidea</taxon>
        <taxon>Fringillidae</taxon>
        <taxon>Carduelinae</taxon>
        <taxon>Serinus</taxon>
    </lineage>
</organism>
<feature type="region of interest" description="Disordered" evidence="1">
    <location>
        <begin position="31"/>
        <end position="57"/>
    </location>
</feature>
<reference evidence="2" key="1">
    <citation type="submission" date="2025-08" db="UniProtKB">
        <authorList>
            <consortium name="Ensembl"/>
        </authorList>
    </citation>
    <scope>IDENTIFICATION</scope>
</reference>
<dbReference type="AlphaFoldDB" id="A0A8C9NMB9"/>
<keyword evidence="3" id="KW-1185">Reference proteome</keyword>
<name>A0A8C9NMB9_SERCA</name>
<evidence type="ECO:0000313" key="3">
    <source>
        <dbReference type="Proteomes" id="UP000694409"/>
    </source>
</evidence>
<accession>A0A8C9NMB9</accession>
<evidence type="ECO:0000313" key="2">
    <source>
        <dbReference type="Ensembl" id="ENSSCAP00000022183.1"/>
    </source>
</evidence>
<reference evidence="2" key="2">
    <citation type="submission" date="2025-09" db="UniProtKB">
        <authorList>
            <consortium name="Ensembl"/>
        </authorList>
    </citation>
    <scope>IDENTIFICATION</scope>
</reference>
<feature type="compositionally biased region" description="Basic and acidic residues" evidence="1">
    <location>
        <begin position="43"/>
        <end position="57"/>
    </location>
</feature>
<dbReference type="Proteomes" id="UP000694409">
    <property type="component" value="Unassembled WGS sequence"/>
</dbReference>
<protein>
    <submittedName>
        <fullName evidence="2">Uncharacterized protein</fullName>
    </submittedName>
</protein>